<dbReference type="EMBL" id="HACA01017132">
    <property type="protein sequence ID" value="CDW34493.1"/>
    <property type="molecule type" value="Transcribed_RNA"/>
</dbReference>
<dbReference type="OrthoDB" id="10536865at2759"/>
<reference evidence="3" key="1">
    <citation type="submission" date="2014-05" db="EMBL/GenBank/DDBJ databases">
        <authorList>
            <person name="Chronopoulou M."/>
        </authorList>
    </citation>
    <scope>NUCLEOTIDE SEQUENCE</scope>
    <source>
        <tissue evidence="3">Whole organism</tissue>
    </source>
</reference>
<name>A0A0K2U8E5_LEPSM</name>
<evidence type="ECO:0000256" key="1">
    <source>
        <dbReference type="SAM" id="MobiDB-lite"/>
    </source>
</evidence>
<feature type="compositionally biased region" description="Basic residues" evidence="1">
    <location>
        <begin position="79"/>
        <end position="90"/>
    </location>
</feature>
<organism evidence="3">
    <name type="scientific">Lepeophtheirus salmonis</name>
    <name type="common">Salmon louse</name>
    <name type="synonym">Caligus salmonis</name>
    <dbReference type="NCBI Taxonomy" id="72036"/>
    <lineage>
        <taxon>Eukaryota</taxon>
        <taxon>Metazoa</taxon>
        <taxon>Ecdysozoa</taxon>
        <taxon>Arthropoda</taxon>
        <taxon>Crustacea</taxon>
        <taxon>Multicrustacea</taxon>
        <taxon>Hexanauplia</taxon>
        <taxon>Copepoda</taxon>
        <taxon>Siphonostomatoida</taxon>
        <taxon>Caligidae</taxon>
        <taxon>Lepeophtheirus</taxon>
    </lineage>
</organism>
<feature type="transmembrane region" description="Helical" evidence="2">
    <location>
        <begin position="9"/>
        <end position="28"/>
    </location>
</feature>
<proteinExistence type="predicted"/>
<keyword evidence="2" id="KW-0472">Membrane</keyword>
<feature type="compositionally biased region" description="Basic and acidic residues" evidence="1">
    <location>
        <begin position="91"/>
        <end position="117"/>
    </location>
</feature>
<accession>A0A0K2U8E5</accession>
<keyword evidence="2" id="KW-1133">Transmembrane helix</keyword>
<evidence type="ECO:0000313" key="3">
    <source>
        <dbReference type="EMBL" id="CDW34493.1"/>
    </source>
</evidence>
<feature type="region of interest" description="Disordered" evidence="1">
    <location>
        <begin position="63"/>
        <end position="125"/>
    </location>
</feature>
<sequence>MNISGRRRLLLRPVIRFLLYSLICIYTISAQGTVHERGLADFGGDVGQYMSLLKGSSAFSFKPEDMTEEKRSDDENSVRTRRFPGFGRKRNMPEDAYEPKPEEIEEKDAGYHTKSDEGDGGWDVGPDQTARDSSLGDFGGDYGNYLKLLEGESALGFNPQPDPMSDDTDIQSDVFGGGISGKFWDMYKGSSSYDSLDEDDSEVAEELGLNEFYESEDLLRQTTEEDFPNLKRTMAAGAARFKDETYIVTFKPSKSKMVQLYDDLKSAYNSDDKEKMNKILDSLDVRKLFKKEENNPVRPSRKIMVINDDEFEDDSSMDESKLEMANEKFEEFVKKIKNSIPDPIETNKGLSSSYKNLTLYGVSKISTCKPVKKSFGNHWKGTVCLPNLSSMITSSSGPGVPFKGKVISIFKDIQIKMTFRLTGDGEIQIISVKTTFSDSKFVPTYDSSIPLNPWSKVSMSGYLVSKIKKSMPSIIDKTLLRLTHVVQNLDS</sequence>
<evidence type="ECO:0000256" key="2">
    <source>
        <dbReference type="SAM" id="Phobius"/>
    </source>
</evidence>
<protein>
    <submittedName>
        <fullName evidence="3">Uncharacterized protein</fullName>
    </submittedName>
</protein>
<dbReference type="AlphaFoldDB" id="A0A0K2U8E5"/>
<keyword evidence="2" id="KW-0812">Transmembrane</keyword>
<feature type="compositionally biased region" description="Basic and acidic residues" evidence="1">
    <location>
        <begin position="63"/>
        <end position="78"/>
    </location>
</feature>